<dbReference type="PANTHER" id="PTHR43323:SF2">
    <property type="entry name" value="HYDROXYMETHYLGLUTARYL-COA SYNTHASE"/>
    <property type="match status" value="1"/>
</dbReference>
<dbReference type="Pfam" id="PF08540">
    <property type="entry name" value="HMG_CoA_synt_C"/>
    <property type="match status" value="1"/>
</dbReference>
<dbReference type="PANTHER" id="PTHR43323">
    <property type="entry name" value="3-HYDROXY-3-METHYLGLUTARYL COENZYME A SYNTHASE"/>
    <property type="match status" value="1"/>
</dbReference>
<feature type="domain" description="Hydroxymethylglutaryl-coenzyme A synthase N-terminal" evidence="6">
    <location>
        <begin position="3"/>
        <end position="168"/>
    </location>
</feature>
<dbReference type="GO" id="GO:0006696">
    <property type="term" value="P:ergosterol biosynthetic process"/>
    <property type="evidence" value="ECO:0007669"/>
    <property type="project" value="TreeGrafter"/>
</dbReference>
<dbReference type="InterPro" id="IPR010122">
    <property type="entry name" value="HMG_CoA_synthase_euk"/>
</dbReference>
<evidence type="ECO:0000259" key="6">
    <source>
        <dbReference type="Pfam" id="PF01154"/>
    </source>
</evidence>
<dbReference type="STRING" id="1141098.A0A1Y2DL69"/>
<name>A0A1Y2DL69_9PEZI</name>
<evidence type="ECO:0000256" key="5">
    <source>
        <dbReference type="RuleBase" id="RU364071"/>
    </source>
</evidence>
<gene>
    <name evidence="8" type="ORF">BCR38DRAFT_460026</name>
</gene>
<comment type="similarity">
    <text evidence="1 5">Belongs to the thiolase-like superfamily. HMG-CoA synthase family.</text>
</comment>
<sequence>MVYPENVGIKAMEIYVPAQKYQGVSAGKYTIGLGLQYMNYCTDREDICSLALTAVSSLLQKFNIDPNSIGRLEVGTESLIDKAKSVKSVLTTLFEPSGDTSMEGVDAIHACFGGTNALFNAINWVDSRSWDGRDAIVVASDIALYKEASSRPTSGAGCVAMLVGPNAPLSLDPNLRGVYMTRAYDFYKPDVKVEYPIVNGHEPIVCYVSALDGCYKNLLQRVEAARGKSDGDGPKNVSKVLDLFDYMAFHTPNCKLVSKSYGRLKYNDCLRSTDDADWKGISDELRKLDYQESLKDKALEKALVAVTKDQFKQRVEPCIAAPSLCGNMYTGSLFCSLISLISNIDLAAVEGKTIGMFGYGSGIASTLFGLKVTGDLTNMVQKIDLMDRLKQRHISTTEEYEEACALRLKAYGCKNFKPVGDVASLAPGTYYLENVDEAYRRTYAIKQG</sequence>
<dbReference type="RefSeq" id="XP_040712492.1">
    <property type="nucleotide sequence ID" value="XM_040862362.1"/>
</dbReference>
<dbReference type="GO" id="GO:0004421">
    <property type="term" value="F:hydroxymethylglutaryl-CoA synthase activity"/>
    <property type="evidence" value="ECO:0007669"/>
    <property type="project" value="UniProtKB-EC"/>
</dbReference>
<organism evidence="8 9">
    <name type="scientific">Pseudomassariella vexata</name>
    <dbReference type="NCBI Taxonomy" id="1141098"/>
    <lineage>
        <taxon>Eukaryota</taxon>
        <taxon>Fungi</taxon>
        <taxon>Dikarya</taxon>
        <taxon>Ascomycota</taxon>
        <taxon>Pezizomycotina</taxon>
        <taxon>Sordariomycetes</taxon>
        <taxon>Xylariomycetidae</taxon>
        <taxon>Amphisphaeriales</taxon>
        <taxon>Pseudomassariaceae</taxon>
        <taxon>Pseudomassariella</taxon>
    </lineage>
</organism>
<evidence type="ECO:0000256" key="1">
    <source>
        <dbReference type="ARBA" id="ARBA00007061"/>
    </source>
</evidence>
<feature type="domain" description="Hydroxymethylglutaryl-coenzyme A synthase C-terminal" evidence="7">
    <location>
        <begin position="170"/>
        <end position="446"/>
    </location>
</feature>
<keyword evidence="9" id="KW-1185">Reference proteome</keyword>
<dbReference type="GO" id="GO:0006084">
    <property type="term" value="P:acetyl-CoA metabolic process"/>
    <property type="evidence" value="ECO:0007669"/>
    <property type="project" value="InterPro"/>
</dbReference>
<comment type="catalytic activity">
    <reaction evidence="5">
        <text>acetoacetyl-CoA + acetyl-CoA + H2O = (3S)-3-hydroxy-3-methylglutaryl-CoA + CoA + H(+)</text>
        <dbReference type="Rhea" id="RHEA:10188"/>
        <dbReference type="ChEBI" id="CHEBI:15377"/>
        <dbReference type="ChEBI" id="CHEBI:15378"/>
        <dbReference type="ChEBI" id="CHEBI:43074"/>
        <dbReference type="ChEBI" id="CHEBI:57286"/>
        <dbReference type="ChEBI" id="CHEBI:57287"/>
        <dbReference type="ChEBI" id="CHEBI:57288"/>
        <dbReference type="EC" id="2.3.3.10"/>
    </reaction>
</comment>
<dbReference type="FunFam" id="3.40.47.10:FF:000008">
    <property type="entry name" value="3-hydroxy-3-methylglutaryl coenzyme A synthase"/>
    <property type="match status" value="1"/>
</dbReference>
<feature type="binding site" evidence="4">
    <location>
        <position position="255"/>
    </location>
    <ligand>
        <name>CoA</name>
        <dbReference type="ChEBI" id="CHEBI:57287"/>
    </ligand>
</feature>
<evidence type="ECO:0000256" key="2">
    <source>
        <dbReference type="ARBA" id="ARBA00022679"/>
    </source>
</evidence>
<dbReference type="GO" id="GO:0010142">
    <property type="term" value="P:farnesyl diphosphate biosynthetic process, mevalonate pathway"/>
    <property type="evidence" value="ECO:0007669"/>
    <property type="project" value="InterPro"/>
</dbReference>
<dbReference type="GeneID" id="63778574"/>
<evidence type="ECO:0000313" key="9">
    <source>
        <dbReference type="Proteomes" id="UP000193689"/>
    </source>
</evidence>
<dbReference type="InParanoid" id="A0A1Y2DL69"/>
<proteinExistence type="inferred from homology"/>
<comment type="function">
    <text evidence="5">Catalyzes the condensation of acetyl-CoA with acetoacetyl-CoA to form HMG-CoA.</text>
</comment>
<evidence type="ECO:0000256" key="4">
    <source>
        <dbReference type="PIRSR" id="PIRSR610122-2"/>
    </source>
</evidence>
<feature type="binding site" evidence="4">
    <location>
        <position position="259"/>
    </location>
    <ligand>
        <name>CoA</name>
        <dbReference type="ChEBI" id="CHEBI:57287"/>
    </ligand>
</feature>
<dbReference type="InterPro" id="IPR016039">
    <property type="entry name" value="Thiolase-like"/>
</dbReference>
<keyword evidence="2 5" id="KW-0808">Transferase</keyword>
<dbReference type="InterPro" id="IPR013746">
    <property type="entry name" value="HMG_CoA_synt_C_dom"/>
</dbReference>
<dbReference type="Gene3D" id="3.40.47.10">
    <property type="match status" value="1"/>
</dbReference>
<dbReference type="InterPro" id="IPR013528">
    <property type="entry name" value="HMG_CoA_synth_N"/>
</dbReference>
<feature type="active site" description="Acyl-thioester intermediate" evidence="3">
    <location>
        <position position="111"/>
    </location>
</feature>
<dbReference type="NCBIfam" id="TIGR01833">
    <property type="entry name" value="HMG-CoA-S_euk"/>
    <property type="match status" value="1"/>
</dbReference>
<dbReference type="EC" id="2.3.3.10" evidence="5"/>
<reference evidence="8 9" key="1">
    <citation type="submission" date="2016-07" db="EMBL/GenBank/DDBJ databases">
        <title>Pervasive Adenine N6-methylation of Active Genes in Fungi.</title>
        <authorList>
            <consortium name="DOE Joint Genome Institute"/>
            <person name="Mondo S.J."/>
            <person name="Dannebaum R.O."/>
            <person name="Kuo R.C."/>
            <person name="Labutti K."/>
            <person name="Haridas S."/>
            <person name="Kuo A."/>
            <person name="Salamov A."/>
            <person name="Ahrendt S.R."/>
            <person name="Lipzen A."/>
            <person name="Sullivan W."/>
            <person name="Andreopoulos W.B."/>
            <person name="Clum A."/>
            <person name="Lindquist E."/>
            <person name="Daum C."/>
            <person name="Ramamoorthy G.K."/>
            <person name="Gryganskyi A."/>
            <person name="Culley D."/>
            <person name="Magnuson J.K."/>
            <person name="James T.Y."/>
            <person name="O'Malley M.A."/>
            <person name="Stajich J.E."/>
            <person name="Spatafora J.W."/>
            <person name="Visel A."/>
            <person name="Grigoriev I.V."/>
        </authorList>
    </citation>
    <scope>NUCLEOTIDE SEQUENCE [LARGE SCALE GENOMIC DNA]</scope>
    <source>
        <strain evidence="8 9">CBS 129021</strain>
    </source>
</reference>
<protein>
    <recommendedName>
        <fullName evidence="5">Hydroxymethylglutaryl-CoA synthase</fullName>
        <shortName evidence="5">HMG-CoA synthase</shortName>
        <ecNumber evidence="5">2.3.3.10</ecNumber>
    </recommendedName>
    <alternativeName>
        <fullName evidence="5">3-hydroxy-3-methylglutaryl coenzyme A synthase</fullName>
    </alternativeName>
</protein>
<dbReference type="Pfam" id="PF01154">
    <property type="entry name" value="HMG_CoA_synt_N"/>
    <property type="match status" value="1"/>
</dbReference>
<dbReference type="EMBL" id="MCFJ01000012">
    <property type="protein sequence ID" value="ORY60058.1"/>
    <property type="molecule type" value="Genomic_DNA"/>
</dbReference>
<dbReference type="CDD" id="cd00827">
    <property type="entry name" value="init_cond_enzymes"/>
    <property type="match status" value="1"/>
</dbReference>
<evidence type="ECO:0000256" key="3">
    <source>
        <dbReference type="PIRSR" id="PIRSR610122-1"/>
    </source>
</evidence>
<feature type="active site" description="Proton donor/acceptor" evidence="3">
    <location>
        <position position="250"/>
    </location>
</feature>
<accession>A0A1Y2DL69</accession>
<dbReference type="OrthoDB" id="1269963at2759"/>
<evidence type="ECO:0000259" key="7">
    <source>
        <dbReference type="Pfam" id="PF08540"/>
    </source>
</evidence>
<evidence type="ECO:0000313" key="8">
    <source>
        <dbReference type="EMBL" id="ORY60058.1"/>
    </source>
</evidence>
<dbReference type="SUPFAM" id="SSF53901">
    <property type="entry name" value="Thiolase-like"/>
    <property type="match status" value="2"/>
</dbReference>
<comment type="caution">
    <text evidence="8">The sequence shown here is derived from an EMBL/GenBank/DDBJ whole genome shotgun (WGS) entry which is preliminary data.</text>
</comment>
<dbReference type="Proteomes" id="UP000193689">
    <property type="component" value="Unassembled WGS sequence"/>
</dbReference>
<dbReference type="AlphaFoldDB" id="A0A1Y2DL69"/>
<feature type="active site" description="Proton donor/acceptor" evidence="3">
    <location>
        <position position="77"/>
    </location>
</feature>